<gene>
    <name evidence="1" type="ORF">DPMN_091474</name>
</gene>
<evidence type="ECO:0000313" key="2">
    <source>
        <dbReference type="Proteomes" id="UP000828390"/>
    </source>
</evidence>
<dbReference type="EMBL" id="JAIWYP010000003">
    <property type="protein sequence ID" value="KAH3849082.1"/>
    <property type="molecule type" value="Genomic_DNA"/>
</dbReference>
<dbReference type="Proteomes" id="UP000828390">
    <property type="component" value="Unassembled WGS sequence"/>
</dbReference>
<organism evidence="1 2">
    <name type="scientific">Dreissena polymorpha</name>
    <name type="common">Zebra mussel</name>
    <name type="synonym">Mytilus polymorpha</name>
    <dbReference type="NCBI Taxonomy" id="45954"/>
    <lineage>
        <taxon>Eukaryota</taxon>
        <taxon>Metazoa</taxon>
        <taxon>Spiralia</taxon>
        <taxon>Lophotrochozoa</taxon>
        <taxon>Mollusca</taxon>
        <taxon>Bivalvia</taxon>
        <taxon>Autobranchia</taxon>
        <taxon>Heteroconchia</taxon>
        <taxon>Euheterodonta</taxon>
        <taxon>Imparidentia</taxon>
        <taxon>Neoheterodontei</taxon>
        <taxon>Myida</taxon>
        <taxon>Dreissenoidea</taxon>
        <taxon>Dreissenidae</taxon>
        <taxon>Dreissena</taxon>
    </lineage>
</organism>
<protein>
    <submittedName>
        <fullName evidence="1">Uncharacterized protein</fullName>
    </submittedName>
</protein>
<dbReference type="AlphaFoldDB" id="A0A9D4KZL2"/>
<name>A0A9D4KZL2_DREPO</name>
<proteinExistence type="predicted"/>
<accession>A0A9D4KZL2</accession>
<comment type="caution">
    <text evidence="1">The sequence shown here is derived from an EMBL/GenBank/DDBJ whole genome shotgun (WGS) entry which is preliminary data.</text>
</comment>
<evidence type="ECO:0000313" key="1">
    <source>
        <dbReference type="EMBL" id="KAH3849082.1"/>
    </source>
</evidence>
<keyword evidence="2" id="KW-1185">Reference proteome</keyword>
<reference evidence="1" key="2">
    <citation type="submission" date="2020-11" db="EMBL/GenBank/DDBJ databases">
        <authorList>
            <person name="McCartney M.A."/>
            <person name="Auch B."/>
            <person name="Kono T."/>
            <person name="Mallez S."/>
            <person name="Becker A."/>
            <person name="Gohl D.M."/>
            <person name="Silverstein K.A.T."/>
            <person name="Koren S."/>
            <person name="Bechman K.B."/>
            <person name="Herman A."/>
            <person name="Abrahante J.E."/>
            <person name="Garbe J."/>
        </authorList>
    </citation>
    <scope>NUCLEOTIDE SEQUENCE</scope>
    <source>
        <strain evidence="1">Duluth1</strain>
        <tissue evidence="1">Whole animal</tissue>
    </source>
</reference>
<sequence>MKRIANKWFMCLANSDSNPYTPYIPIPFITFCIDEYILTSKPNRGNIYNLLTLARSTKTLSDIQFGIAGFQDTEITT</sequence>
<reference evidence="1" key="1">
    <citation type="journal article" date="2019" name="bioRxiv">
        <title>The Genome of the Zebra Mussel, Dreissena polymorpha: A Resource for Invasive Species Research.</title>
        <authorList>
            <person name="McCartney M.A."/>
            <person name="Auch B."/>
            <person name="Kono T."/>
            <person name="Mallez S."/>
            <person name="Zhang Y."/>
            <person name="Obille A."/>
            <person name="Becker A."/>
            <person name="Abrahante J.E."/>
            <person name="Garbe J."/>
            <person name="Badalamenti J.P."/>
            <person name="Herman A."/>
            <person name="Mangelson H."/>
            <person name="Liachko I."/>
            <person name="Sullivan S."/>
            <person name="Sone E.D."/>
            <person name="Koren S."/>
            <person name="Silverstein K.A.T."/>
            <person name="Beckman K.B."/>
            <person name="Gohl D.M."/>
        </authorList>
    </citation>
    <scope>NUCLEOTIDE SEQUENCE</scope>
    <source>
        <strain evidence="1">Duluth1</strain>
        <tissue evidence="1">Whole animal</tissue>
    </source>
</reference>